<dbReference type="eggNOG" id="COG2198">
    <property type="taxonomic scope" value="Bacteria"/>
</dbReference>
<dbReference type="EMBL" id="AWFB01000067">
    <property type="protein sequence ID" value="RAN30978.1"/>
    <property type="molecule type" value="Genomic_DNA"/>
</dbReference>
<dbReference type="Pfam" id="PF01627">
    <property type="entry name" value="Hpt"/>
    <property type="match status" value="1"/>
</dbReference>
<comment type="caution">
    <text evidence="3">The sequence shown here is derived from an EMBL/GenBank/DDBJ whole genome shotgun (WGS) entry which is preliminary data.</text>
</comment>
<gene>
    <name evidence="3" type="ORF">HY3_05100</name>
</gene>
<protein>
    <submittedName>
        <fullName evidence="3">Uncharacterized protein</fullName>
    </submittedName>
</protein>
<evidence type="ECO:0000313" key="3">
    <source>
        <dbReference type="EMBL" id="RAN30978.1"/>
    </source>
</evidence>
<name>A0A062TYZ8_9PROT</name>
<feature type="region of interest" description="Disordered" evidence="2">
    <location>
        <begin position="43"/>
        <end position="65"/>
    </location>
</feature>
<dbReference type="GO" id="GO:0004672">
    <property type="term" value="F:protein kinase activity"/>
    <property type="evidence" value="ECO:0007669"/>
    <property type="project" value="UniProtKB-ARBA"/>
</dbReference>
<dbReference type="PROSITE" id="PS50894">
    <property type="entry name" value="HPT"/>
    <property type="match status" value="1"/>
</dbReference>
<evidence type="ECO:0000256" key="2">
    <source>
        <dbReference type="SAM" id="MobiDB-lite"/>
    </source>
</evidence>
<organism evidence="3 4">
    <name type="scientific">Hyphomonas pacifica</name>
    <dbReference type="NCBI Taxonomy" id="1280941"/>
    <lineage>
        <taxon>Bacteria</taxon>
        <taxon>Pseudomonadati</taxon>
        <taxon>Pseudomonadota</taxon>
        <taxon>Alphaproteobacteria</taxon>
        <taxon>Hyphomonadales</taxon>
        <taxon>Hyphomonadaceae</taxon>
        <taxon>Hyphomonas</taxon>
    </lineage>
</organism>
<evidence type="ECO:0000256" key="1">
    <source>
        <dbReference type="ARBA" id="ARBA00023012"/>
    </source>
</evidence>
<dbReference type="GO" id="GO:0000160">
    <property type="term" value="P:phosphorelay signal transduction system"/>
    <property type="evidence" value="ECO:0007669"/>
    <property type="project" value="UniProtKB-KW"/>
</dbReference>
<reference evidence="3 4" key="1">
    <citation type="submission" date="2013-04" db="EMBL/GenBank/DDBJ databases">
        <title>Hyphomonas sp. T24B3 Genome Sequencing.</title>
        <authorList>
            <person name="Lai Q."/>
            <person name="Shao Z."/>
        </authorList>
    </citation>
    <scope>NUCLEOTIDE SEQUENCE [LARGE SCALE GENOMIC DNA]</scope>
    <source>
        <strain evidence="3 4">T24B3</strain>
    </source>
</reference>
<dbReference type="STRING" id="1280941.HY2_02265"/>
<dbReference type="Gene3D" id="1.20.120.160">
    <property type="entry name" value="HPT domain"/>
    <property type="match status" value="1"/>
</dbReference>
<sequence length="202" mass="21686">MVNLNYRGNTMLKDLLEKLKPSSKGKGAQSTTIATPDISRVIKMPKPETTTTQTPSSPIQDKASQVHDPEEMGALAEAAVDDLSGQFEAWMQMDLNRLKDAWAAAQESDATPEDYRNLYTCAHNIRGVAGSYGYPAISRLCGSLCTLLSDTAPGENSALINLHVEACRAAHTSIGRGESSQSVADAVCDALEQRVARKTSNS</sequence>
<keyword evidence="4" id="KW-1185">Reference proteome</keyword>
<evidence type="ECO:0000313" key="4">
    <source>
        <dbReference type="Proteomes" id="UP000249123"/>
    </source>
</evidence>
<dbReference type="Proteomes" id="UP000249123">
    <property type="component" value="Unassembled WGS sequence"/>
</dbReference>
<dbReference type="SUPFAM" id="SSF47226">
    <property type="entry name" value="Histidine-containing phosphotransfer domain, HPT domain"/>
    <property type="match status" value="1"/>
</dbReference>
<dbReference type="OrthoDB" id="9786548at2"/>
<dbReference type="InterPro" id="IPR036641">
    <property type="entry name" value="HPT_dom_sf"/>
</dbReference>
<dbReference type="InterPro" id="IPR008207">
    <property type="entry name" value="Sig_transdc_His_kin_Hpt_dom"/>
</dbReference>
<accession>A0A062TYZ8</accession>
<dbReference type="AlphaFoldDB" id="A0A062TYZ8"/>
<keyword evidence="1" id="KW-0902">Two-component regulatory system</keyword>
<proteinExistence type="predicted"/>